<dbReference type="EMBL" id="JBHSLL010000015">
    <property type="protein sequence ID" value="MFC5385614.1"/>
    <property type="molecule type" value="Genomic_DNA"/>
</dbReference>
<sequence>RFARHGSILFGSWSLRQTRGGSMTDRAHVYGIANLYYGFSEGTKVNVADEQFTQEQQRLWGGLGVGGSYNWNDDKYSIYGEGLVNTSLNSFGDSYTLKGNLGFRVKW</sequence>
<dbReference type="Gene3D" id="2.40.128.130">
    <property type="entry name" value="Autotransporter beta-domain"/>
    <property type="match status" value="1"/>
</dbReference>
<accession>A0ABW0GVE2</accession>
<keyword evidence="2" id="KW-1185">Reference proteome</keyword>
<dbReference type="InterPro" id="IPR036709">
    <property type="entry name" value="Autotransporte_beta_dom_sf"/>
</dbReference>
<gene>
    <name evidence="1" type="ORF">ACFPLB_06480</name>
</gene>
<reference evidence="2" key="1">
    <citation type="journal article" date="2019" name="Int. J. Syst. Evol. Microbiol.">
        <title>The Global Catalogue of Microorganisms (GCM) 10K type strain sequencing project: providing services to taxonomists for standard genome sequencing and annotation.</title>
        <authorList>
            <consortium name="The Broad Institute Genomics Platform"/>
            <consortium name="The Broad Institute Genome Sequencing Center for Infectious Disease"/>
            <person name="Wu L."/>
            <person name="Ma J."/>
        </authorList>
    </citation>
    <scope>NUCLEOTIDE SEQUENCE [LARGE SCALE GENOMIC DNA]</scope>
    <source>
        <strain evidence="2">CGMCC 4.1415</strain>
    </source>
</reference>
<name>A0ABW0GVE2_9HYPH</name>
<evidence type="ECO:0000313" key="2">
    <source>
        <dbReference type="Proteomes" id="UP001596016"/>
    </source>
</evidence>
<proteinExistence type="predicted"/>
<organism evidence="1 2">
    <name type="scientific">Aquamicrobium segne</name>
    <dbReference type="NCBI Taxonomy" id="469547"/>
    <lineage>
        <taxon>Bacteria</taxon>
        <taxon>Pseudomonadati</taxon>
        <taxon>Pseudomonadota</taxon>
        <taxon>Alphaproteobacteria</taxon>
        <taxon>Hyphomicrobiales</taxon>
        <taxon>Phyllobacteriaceae</taxon>
        <taxon>Aquamicrobium</taxon>
    </lineage>
</organism>
<protein>
    <submittedName>
        <fullName evidence="1">Autotransporter outer membrane beta-barrel domain-containing protein</fullName>
    </submittedName>
</protein>
<evidence type="ECO:0000313" key="1">
    <source>
        <dbReference type="EMBL" id="MFC5385614.1"/>
    </source>
</evidence>
<dbReference type="Proteomes" id="UP001596016">
    <property type="component" value="Unassembled WGS sequence"/>
</dbReference>
<dbReference type="SUPFAM" id="SSF103515">
    <property type="entry name" value="Autotransporter"/>
    <property type="match status" value="1"/>
</dbReference>
<feature type="non-terminal residue" evidence="1">
    <location>
        <position position="1"/>
    </location>
</feature>
<comment type="caution">
    <text evidence="1">The sequence shown here is derived from an EMBL/GenBank/DDBJ whole genome shotgun (WGS) entry which is preliminary data.</text>
</comment>